<evidence type="ECO:0000313" key="3">
    <source>
        <dbReference type="Proteomes" id="UP000830116"/>
    </source>
</evidence>
<feature type="chain" id="PRO_5045739331" description="EGF-like domain-containing protein" evidence="1">
    <location>
        <begin position="21"/>
        <end position="95"/>
    </location>
</feature>
<evidence type="ECO:0000256" key="1">
    <source>
        <dbReference type="SAM" id="SignalP"/>
    </source>
</evidence>
<dbReference type="Proteomes" id="UP000830116">
    <property type="component" value="Chromosome"/>
</dbReference>
<dbReference type="RefSeq" id="WP_243537961.1">
    <property type="nucleotide sequence ID" value="NZ_CP093442.1"/>
</dbReference>
<proteinExistence type="predicted"/>
<evidence type="ECO:0000313" key="2">
    <source>
        <dbReference type="EMBL" id="UOF01521.1"/>
    </source>
</evidence>
<evidence type="ECO:0008006" key="4">
    <source>
        <dbReference type="Google" id="ProtNLM"/>
    </source>
</evidence>
<organism evidence="2 3">
    <name type="scientific">Bdellovibrio reynosensis</name>
    <dbReference type="NCBI Taxonomy" id="2835041"/>
    <lineage>
        <taxon>Bacteria</taxon>
        <taxon>Pseudomonadati</taxon>
        <taxon>Bdellovibrionota</taxon>
        <taxon>Bdellovibrionia</taxon>
        <taxon>Bdellovibrionales</taxon>
        <taxon>Pseudobdellovibrionaceae</taxon>
        <taxon>Bdellovibrio</taxon>
    </lineage>
</organism>
<name>A0ABY4C953_9BACT</name>
<reference evidence="2" key="1">
    <citation type="submission" date="2022-03" db="EMBL/GenBank/DDBJ databases">
        <title>Genome Identification and Characterization of new species Bdellovibrio reynosense LBG001 sp. nov. from a Mexico soil sample.</title>
        <authorList>
            <person name="Camilli A."/>
            <person name="Ajao Y."/>
            <person name="Guo X."/>
        </authorList>
    </citation>
    <scope>NUCLEOTIDE SEQUENCE</scope>
    <source>
        <strain evidence="2">LBG001</strain>
    </source>
</reference>
<protein>
    <recommendedName>
        <fullName evidence="4">EGF-like domain-containing protein</fullName>
    </recommendedName>
</protein>
<dbReference type="EMBL" id="CP093442">
    <property type="protein sequence ID" value="UOF01521.1"/>
    <property type="molecule type" value="Genomic_DNA"/>
</dbReference>
<accession>A0ABY4C953</accession>
<feature type="signal peptide" evidence="1">
    <location>
        <begin position="1"/>
        <end position="20"/>
    </location>
</feature>
<sequence length="95" mass="10563">MKRIFMAVILSLGFSFAAHAFEGEEAFLFGQVQQQEVNYSSAEAEPVDMEINASSRYCCIRSHGGGYCDMGEYKRLSAPCKCYVGNNVSYGHVCR</sequence>
<gene>
    <name evidence="2" type="ORF">MNR06_00955</name>
</gene>
<keyword evidence="1" id="KW-0732">Signal</keyword>
<keyword evidence="3" id="KW-1185">Reference proteome</keyword>